<feature type="repeat" description="TPR" evidence="1">
    <location>
        <begin position="165"/>
        <end position="198"/>
    </location>
</feature>
<feature type="repeat" description="TPR" evidence="1">
    <location>
        <begin position="127"/>
        <end position="160"/>
    </location>
</feature>
<dbReference type="PROSITE" id="PS50005">
    <property type="entry name" value="TPR"/>
    <property type="match status" value="2"/>
</dbReference>
<dbReference type="Gene3D" id="1.25.40.10">
    <property type="entry name" value="Tetratricopeptide repeat domain"/>
    <property type="match status" value="2"/>
</dbReference>
<dbReference type="InterPro" id="IPR019734">
    <property type="entry name" value="TPR_rpt"/>
</dbReference>
<dbReference type="SMART" id="SM00028">
    <property type="entry name" value="TPR"/>
    <property type="match status" value="3"/>
</dbReference>
<name>A0A109W6L9_9BACT</name>
<dbReference type="STRING" id="888061.AXF15_13055"/>
<accession>A0A109W6L9</accession>
<dbReference type="KEGG" id="doa:AXF15_13055"/>
<evidence type="ECO:0000313" key="2">
    <source>
        <dbReference type="EMBL" id="AMD93934.1"/>
    </source>
</evidence>
<evidence type="ECO:0000256" key="1">
    <source>
        <dbReference type="PROSITE-ProRule" id="PRU00339"/>
    </source>
</evidence>
<dbReference type="InterPro" id="IPR011990">
    <property type="entry name" value="TPR-like_helical_dom_sf"/>
</dbReference>
<dbReference type="OrthoDB" id="5469953at2"/>
<gene>
    <name evidence="2" type="ORF">AXF15_13055</name>
</gene>
<evidence type="ECO:0000313" key="3">
    <source>
        <dbReference type="Proteomes" id="UP000063964"/>
    </source>
</evidence>
<keyword evidence="1" id="KW-0802">TPR repeat</keyword>
<dbReference type="AlphaFoldDB" id="A0A109W6L9"/>
<dbReference type="Pfam" id="PF13181">
    <property type="entry name" value="TPR_8"/>
    <property type="match status" value="1"/>
</dbReference>
<dbReference type="EMBL" id="CP014230">
    <property type="protein sequence ID" value="AMD93934.1"/>
    <property type="molecule type" value="Genomic_DNA"/>
</dbReference>
<sequence length="261" mass="30209">MTATEQPRTRIKGVFSLEKVSKIGAGGTVRRTTQVMYWYAEEDEQGTVWIQPLNPNYVPSGPKQEVTKEEFLERYAPEPEFYTSKVYPNLRKLNQTIAKADRHRKNGDNYSAEYEYGNALRVDEENIRANFGLGLTYLDRGETEKADDIFKRLVTMEAAFEAEHKHLFNDFGISLRKNEMYRQAAEYYAKALVLSPNDENLHYNMARACFGMADMEKTLKHLHTALRLNKDLELAQKFLAYLEKNDLLPKDFLEEEAPTAD</sequence>
<proteinExistence type="predicted"/>
<keyword evidence="3" id="KW-1185">Reference proteome</keyword>
<dbReference type="SUPFAM" id="SSF48452">
    <property type="entry name" value="TPR-like"/>
    <property type="match status" value="1"/>
</dbReference>
<dbReference type="Proteomes" id="UP000063964">
    <property type="component" value="Chromosome"/>
</dbReference>
<protein>
    <submittedName>
        <fullName evidence="2">Uncharacterized protein</fullName>
    </submittedName>
</protein>
<dbReference type="RefSeq" id="WP_066608440.1">
    <property type="nucleotide sequence ID" value="NZ_CP014230.1"/>
</dbReference>
<reference evidence="3" key="1">
    <citation type="submission" date="2016-02" db="EMBL/GenBank/DDBJ databases">
        <authorList>
            <person name="Holder M.E."/>
            <person name="Ajami N.J."/>
            <person name="Petrosino J.F."/>
        </authorList>
    </citation>
    <scope>NUCLEOTIDE SEQUENCE [LARGE SCALE GENOMIC DNA]</scope>
    <source>
        <strain evidence="3">DSM 12838</strain>
    </source>
</reference>
<organism evidence="2 3">
    <name type="scientific">Desulfomicrobium orale DSM 12838</name>
    <dbReference type="NCBI Taxonomy" id="888061"/>
    <lineage>
        <taxon>Bacteria</taxon>
        <taxon>Pseudomonadati</taxon>
        <taxon>Thermodesulfobacteriota</taxon>
        <taxon>Desulfovibrionia</taxon>
        <taxon>Desulfovibrionales</taxon>
        <taxon>Desulfomicrobiaceae</taxon>
        <taxon>Desulfomicrobium</taxon>
    </lineage>
</organism>